<dbReference type="RefSeq" id="WP_025022929.1">
    <property type="nucleotide sequence ID" value="NZ_AZGD01000001.1"/>
</dbReference>
<dbReference type="eggNOG" id="COG1216">
    <property type="taxonomic scope" value="Bacteria"/>
</dbReference>
<dbReference type="InterPro" id="IPR001173">
    <property type="entry name" value="Glyco_trans_2-like"/>
</dbReference>
<dbReference type="EMBL" id="AZGD01000001">
    <property type="protein sequence ID" value="KRM20442.1"/>
    <property type="molecule type" value="Genomic_DNA"/>
</dbReference>
<organism evidence="6 7">
    <name type="scientific">Ligilactobacillus hayakitensis DSM 18933 = JCM 14209</name>
    <dbReference type="NCBI Taxonomy" id="1423755"/>
    <lineage>
        <taxon>Bacteria</taxon>
        <taxon>Bacillati</taxon>
        <taxon>Bacillota</taxon>
        <taxon>Bacilli</taxon>
        <taxon>Lactobacillales</taxon>
        <taxon>Lactobacillaceae</taxon>
        <taxon>Ligilactobacillus</taxon>
    </lineage>
</organism>
<dbReference type="AlphaFoldDB" id="A0A0R1WRC0"/>
<dbReference type="CDD" id="cd04185">
    <property type="entry name" value="GT_2_like_b"/>
    <property type="match status" value="1"/>
</dbReference>
<sequence>MEKKKVYAVVVTYNRYKYLLECIEALLTQSYALENIVIVNNASTDRTEEALKEKGYLDDSRITYLLQEKNIGGAGGFYEGMKYVSEQDYDYLWIMDDDTIPNNDSLEELLKGESKLISNGENPSFLASSVFGENGELMNVPVINTYDSKNGYPFWYRYLSDSIVYIKRATFVSLLFPKKSVDIVGLPCKDYFIWGDDYEYTQRLVKIVGHAFMIGKSKVIHKRKNPQTLSLFKVNDKERLNNFYLLYRNGLINKIYYDGKKAAIYQLMKDVYNVLRCLTTKYPFKRMKQIIKGDFKAIIEYHKFKKYIDNQIKK</sequence>
<accession>A0A0R1WRC0</accession>
<evidence type="ECO:0000259" key="5">
    <source>
        <dbReference type="Pfam" id="PF00535"/>
    </source>
</evidence>
<dbReference type="SUPFAM" id="SSF53448">
    <property type="entry name" value="Nucleotide-diphospho-sugar transferases"/>
    <property type="match status" value="1"/>
</dbReference>
<keyword evidence="7" id="KW-1185">Reference proteome</keyword>
<dbReference type="Pfam" id="PF00535">
    <property type="entry name" value="Glycos_transf_2"/>
    <property type="match status" value="1"/>
</dbReference>
<gene>
    <name evidence="6" type="ORF">FC40_GL000012</name>
</gene>
<comment type="pathway">
    <text evidence="1">Cell wall biogenesis; cell wall polysaccharide biosynthesis.</text>
</comment>
<dbReference type="PANTHER" id="PTHR43179">
    <property type="entry name" value="RHAMNOSYLTRANSFERASE WBBL"/>
    <property type="match status" value="1"/>
</dbReference>
<keyword evidence="3" id="KW-0328">Glycosyltransferase</keyword>
<reference evidence="6 7" key="1">
    <citation type="journal article" date="2015" name="Genome Announc.">
        <title>Expanding the biotechnology potential of lactobacilli through comparative genomics of 213 strains and associated genera.</title>
        <authorList>
            <person name="Sun Z."/>
            <person name="Harris H.M."/>
            <person name="McCann A."/>
            <person name="Guo C."/>
            <person name="Argimon S."/>
            <person name="Zhang W."/>
            <person name="Yang X."/>
            <person name="Jeffery I.B."/>
            <person name="Cooney J.C."/>
            <person name="Kagawa T.F."/>
            <person name="Liu W."/>
            <person name="Song Y."/>
            <person name="Salvetti E."/>
            <person name="Wrobel A."/>
            <person name="Rasinkangas P."/>
            <person name="Parkhill J."/>
            <person name="Rea M.C."/>
            <person name="O'Sullivan O."/>
            <person name="Ritari J."/>
            <person name="Douillard F.P."/>
            <person name="Paul Ross R."/>
            <person name="Yang R."/>
            <person name="Briner A.E."/>
            <person name="Felis G.E."/>
            <person name="de Vos W.M."/>
            <person name="Barrangou R."/>
            <person name="Klaenhammer T.R."/>
            <person name="Caufield P.W."/>
            <person name="Cui Y."/>
            <person name="Zhang H."/>
            <person name="O'Toole P.W."/>
        </authorList>
    </citation>
    <scope>NUCLEOTIDE SEQUENCE [LARGE SCALE GENOMIC DNA]</scope>
    <source>
        <strain evidence="6 7">DSM 18933</strain>
    </source>
</reference>
<dbReference type="OrthoDB" id="7665907at2"/>
<dbReference type="Proteomes" id="UP000051054">
    <property type="component" value="Unassembled WGS sequence"/>
</dbReference>
<comment type="similarity">
    <text evidence="2">Belongs to the glycosyltransferase 2 family.</text>
</comment>
<dbReference type="Gene3D" id="3.90.550.10">
    <property type="entry name" value="Spore Coat Polysaccharide Biosynthesis Protein SpsA, Chain A"/>
    <property type="match status" value="1"/>
</dbReference>
<name>A0A0R1WRC0_9LACO</name>
<feature type="domain" description="Glycosyltransferase 2-like" evidence="5">
    <location>
        <begin position="8"/>
        <end position="111"/>
    </location>
</feature>
<dbReference type="InterPro" id="IPR029044">
    <property type="entry name" value="Nucleotide-diphossugar_trans"/>
</dbReference>
<dbReference type="PATRIC" id="fig|1423755.3.peg.12"/>
<dbReference type="PANTHER" id="PTHR43179:SF12">
    <property type="entry name" value="GALACTOFURANOSYLTRANSFERASE GLFT2"/>
    <property type="match status" value="1"/>
</dbReference>
<comment type="caution">
    <text evidence="6">The sequence shown here is derived from an EMBL/GenBank/DDBJ whole genome shotgun (WGS) entry which is preliminary data.</text>
</comment>
<evidence type="ECO:0000256" key="2">
    <source>
        <dbReference type="ARBA" id="ARBA00006739"/>
    </source>
</evidence>
<protein>
    <submittedName>
        <fullName evidence="6">Glycosyltransferase, group 2 family protein</fullName>
    </submittedName>
</protein>
<evidence type="ECO:0000313" key="7">
    <source>
        <dbReference type="Proteomes" id="UP000051054"/>
    </source>
</evidence>
<dbReference type="STRING" id="1423755.FC40_GL000012"/>
<keyword evidence="4 6" id="KW-0808">Transferase</keyword>
<proteinExistence type="inferred from homology"/>
<dbReference type="GO" id="GO:0016757">
    <property type="term" value="F:glycosyltransferase activity"/>
    <property type="evidence" value="ECO:0007669"/>
    <property type="project" value="UniProtKB-KW"/>
</dbReference>
<evidence type="ECO:0000256" key="4">
    <source>
        <dbReference type="ARBA" id="ARBA00022679"/>
    </source>
</evidence>
<evidence type="ECO:0000256" key="1">
    <source>
        <dbReference type="ARBA" id="ARBA00004776"/>
    </source>
</evidence>
<evidence type="ECO:0000313" key="6">
    <source>
        <dbReference type="EMBL" id="KRM20442.1"/>
    </source>
</evidence>
<evidence type="ECO:0000256" key="3">
    <source>
        <dbReference type="ARBA" id="ARBA00022676"/>
    </source>
</evidence>